<comment type="caution">
    <text evidence="1">The sequence shown here is derived from an EMBL/GenBank/DDBJ whole genome shotgun (WGS) entry which is preliminary data.</text>
</comment>
<protein>
    <submittedName>
        <fullName evidence="1">Uncharacterized protein</fullName>
    </submittedName>
</protein>
<organism evidence="1 2">
    <name type="scientific">Streptococcus suis R61</name>
    <dbReference type="NCBI Taxonomy" id="996306"/>
    <lineage>
        <taxon>Bacteria</taxon>
        <taxon>Bacillati</taxon>
        <taxon>Bacillota</taxon>
        <taxon>Bacilli</taxon>
        <taxon>Lactobacillales</taxon>
        <taxon>Streptococcaceae</taxon>
        <taxon>Streptococcus</taxon>
    </lineage>
</organism>
<dbReference type="AlphaFoldDB" id="A0AA87K365"/>
<name>A0AA87K365_STRSU</name>
<evidence type="ECO:0000313" key="1">
    <source>
        <dbReference type="EMBL" id="EHC02042.1"/>
    </source>
</evidence>
<proteinExistence type="predicted"/>
<reference evidence="1 2" key="1">
    <citation type="submission" date="2011-03" db="EMBL/GenBank/DDBJ databases">
        <title>Deep-sequencing identification of multiple resistance mechanism for the high antibiotic-resistance strain Streptococcus suis R61.</title>
        <authorList>
            <person name="Hu P."/>
            <person name="Yang M."/>
            <person name="Jin M."/>
            <person name="Xiao J."/>
        </authorList>
    </citation>
    <scope>NUCLEOTIDE SEQUENCE [LARGE SCALE GENOMIC DNA]</scope>
    <source>
        <strain evidence="1 2">R61</strain>
    </source>
</reference>
<evidence type="ECO:0000313" key="2">
    <source>
        <dbReference type="Proteomes" id="UP000004014"/>
    </source>
</evidence>
<dbReference type="Proteomes" id="UP000004014">
    <property type="component" value="Unassembled WGS sequence"/>
</dbReference>
<gene>
    <name evidence="1" type="ORF">SSUR61_2234</name>
</gene>
<sequence>MLQYHYFLLPNNRLKMTKPPANATMITGEAQSKIKNQITSLSI</sequence>
<accession>A0AA87K365</accession>
<dbReference type="EMBL" id="AEYY01000044">
    <property type="protein sequence ID" value="EHC02042.1"/>
    <property type="molecule type" value="Genomic_DNA"/>
</dbReference>